<dbReference type="SUPFAM" id="SSF50129">
    <property type="entry name" value="GroES-like"/>
    <property type="match status" value="1"/>
</dbReference>
<dbReference type="PANTHER" id="PTHR48106:SF13">
    <property type="entry name" value="QUINONE OXIDOREDUCTASE-RELATED"/>
    <property type="match status" value="1"/>
</dbReference>
<evidence type="ECO:0000256" key="1">
    <source>
        <dbReference type="ARBA" id="ARBA00022857"/>
    </source>
</evidence>
<dbReference type="GO" id="GO:0003960">
    <property type="term" value="F:quinone reductase (NADPH) activity"/>
    <property type="evidence" value="ECO:0007669"/>
    <property type="project" value="TreeGrafter"/>
</dbReference>
<feature type="non-terminal residue" evidence="4">
    <location>
        <position position="1"/>
    </location>
</feature>
<keyword evidence="1" id="KW-0521">NADP</keyword>
<dbReference type="AlphaFoldDB" id="A0A5J9U2B4"/>
<dbReference type="InterPro" id="IPR011032">
    <property type="entry name" value="GroES-like_sf"/>
</dbReference>
<dbReference type="EMBL" id="RWGY01000029">
    <property type="protein sequence ID" value="TVU17338.1"/>
    <property type="molecule type" value="Genomic_DNA"/>
</dbReference>
<sequence length="170" mass="18917">LEAALEDHGIDGVDDRIIGPPPNHVILLPLASRLRTPPLSVAPPLQLPSPKARFCFLPRLSIKEDMVKAIRIHELGGPEVMKLEEVQVGEPREGEIRIRATAIGVNFIDVNHRKGAYPVPALPFTPGRPLLYDFIANKRENNCTTAPIAQKKQKTKPDQELYNGKQKQKD</sequence>
<dbReference type="GO" id="GO:0070402">
    <property type="term" value="F:NADPH binding"/>
    <property type="evidence" value="ECO:0007669"/>
    <property type="project" value="TreeGrafter"/>
</dbReference>
<dbReference type="PANTHER" id="PTHR48106">
    <property type="entry name" value="QUINONE OXIDOREDUCTASE PIG3-RELATED"/>
    <property type="match status" value="1"/>
</dbReference>
<organism evidence="4 5">
    <name type="scientific">Eragrostis curvula</name>
    <name type="common">weeping love grass</name>
    <dbReference type="NCBI Taxonomy" id="38414"/>
    <lineage>
        <taxon>Eukaryota</taxon>
        <taxon>Viridiplantae</taxon>
        <taxon>Streptophyta</taxon>
        <taxon>Embryophyta</taxon>
        <taxon>Tracheophyta</taxon>
        <taxon>Spermatophyta</taxon>
        <taxon>Magnoliopsida</taxon>
        <taxon>Liliopsida</taxon>
        <taxon>Poales</taxon>
        <taxon>Poaceae</taxon>
        <taxon>PACMAD clade</taxon>
        <taxon>Chloridoideae</taxon>
        <taxon>Eragrostideae</taxon>
        <taxon>Eragrostidinae</taxon>
        <taxon>Eragrostis</taxon>
    </lineage>
</organism>
<keyword evidence="5" id="KW-1185">Reference proteome</keyword>
<dbReference type="Proteomes" id="UP000324897">
    <property type="component" value="Chromosome 7"/>
</dbReference>
<keyword evidence="2" id="KW-0560">Oxidoreductase</keyword>
<dbReference type="OrthoDB" id="3509362at2759"/>
<reference evidence="4 5" key="1">
    <citation type="journal article" date="2019" name="Sci. Rep.">
        <title>A high-quality genome of Eragrostis curvula grass provides insights into Poaceae evolution and supports new strategies to enhance forage quality.</title>
        <authorList>
            <person name="Carballo J."/>
            <person name="Santos B.A.C.M."/>
            <person name="Zappacosta D."/>
            <person name="Garbus I."/>
            <person name="Selva J.P."/>
            <person name="Gallo C.A."/>
            <person name="Diaz A."/>
            <person name="Albertini E."/>
            <person name="Caccamo M."/>
            <person name="Echenique V."/>
        </authorList>
    </citation>
    <scope>NUCLEOTIDE SEQUENCE [LARGE SCALE GENOMIC DNA]</scope>
    <source>
        <strain evidence="5">cv. Victoria</strain>
        <tissue evidence="4">Leaf</tissue>
    </source>
</reference>
<gene>
    <name evidence="4" type="ORF">EJB05_33363</name>
</gene>
<dbReference type="Gene3D" id="3.90.180.10">
    <property type="entry name" value="Medium-chain alcohol dehydrogenases, catalytic domain"/>
    <property type="match status" value="1"/>
</dbReference>
<dbReference type="GO" id="GO:0035925">
    <property type="term" value="F:mRNA 3'-UTR AU-rich region binding"/>
    <property type="evidence" value="ECO:0007669"/>
    <property type="project" value="TreeGrafter"/>
</dbReference>
<proteinExistence type="predicted"/>
<accession>A0A5J9U2B4</accession>
<name>A0A5J9U2B4_9POAL</name>
<evidence type="ECO:0000256" key="2">
    <source>
        <dbReference type="ARBA" id="ARBA00023002"/>
    </source>
</evidence>
<dbReference type="GO" id="GO:0005829">
    <property type="term" value="C:cytosol"/>
    <property type="evidence" value="ECO:0007669"/>
    <property type="project" value="TreeGrafter"/>
</dbReference>
<feature type="region of interest" description="Disordered" evidence="3">
    <location>
        <begin position="147"/>
        <end position="170"/>
    </location>
</feature>
<evidence type="ECO:0000256" key="3">
    <source>
        <dbReference type="SAM" id="MobiDB-lite"/>
    </source>
</evidence>
<evidence type="ECO:0000313" key="5">
    <source>
        <dbReference type="Proteomes" id="UP000324897"/>
    </source>
</evidence>
<comment type="caution">
    <text evidence="4">The sequence shown here is derived from an EMBL/GenBank/DDBJ whole genome shotgun (WGS) entry which is preliminary data.</text>
</comment>
<protein>
    <submittedName>
        <fullName evidence="4">Uncharacterized protein</fullName>
    </submittedName>
</protein>
<evidence type="ECO:0000313" key="4">
    <source>
        <dbReference type="EMBL" id="TVU17338.1"/>
    </source>
</evidence>